<protein>
    <submittedName>
        <fullName evidence="9">Uncharacterized protein</fullName>
    </submittedName>
</protein>
<feature type="domain" description="Myb-like" evidence="7">
    <location>
        <begin position="139"/>
        <end position="190"/>
    </location>
</feature>
<dbReference type="Pfam" id="PF13921">
    <property type="entry name" value="Myb_DNA-bind_6"/>
    <property type="match status" value="1"/>
</dbReference>
<comment type="subcellular location">
    <subcellularLocation>
        <location evidence="1">Nucleus</location>
    </subcellularLocation>
</comment>
<feature type="domain" description="HTH myb-type" evidence="8">
    <location>
        <begin position="139"/>
        <end position="194"/>
    </location>
</feature>
<dbReference type="SUPFAM" id="SSF46689">
    <property type="entry name" value="Homeodomain-like"/>
    <property type="match status" value="1"/>
</dbReference>
<dbReference type="InterPro" id="IPR050560">
    <property type="entry name" value="MYB_TF"/>
</dbReference>
<keyword evidence="3" id="KW-0805">Transcription regulation</keyword>
<dbReference type="Proteomes" id="UP000583929">
    <property type="component" value="Unassembled WGS sequence"/>
</dbReference>
<name>A0A7J6ENZ8_CANSA</name>
<keyword evidence="2" id="KW-0677">Repeat</keyword>
<feature type="compositionally biased region" description="Low complexity" evidence="6">
    <location>
        <begin position="308"/>
        <end position="320"/>
    </location>
</feature>
<dbReference type="PANTHER" id="PTHR45614:SF218">
    <property type="entry name" value="TRANSCRIPTION FACTOR MYB119-RELATED"/>
    <property type="match status" value="1"/>
</dbReference>
<organism evidence="9 10">
    <name type="scientific">Cannabis sativa</name>
    <name type="common">Hemp</name>
    <name type="synonym">Marijuana</name>
    <dbReference type="NCBI Taxonomy" id="3483"/>
    <lineage>
        <taxon>Eukaryota</taxon>
        <taxon>Viridiplantae</taxon>
        <taxon>Streptophyta</taxon>
        <taxon>Embryophyta</taxon>
        <taxon>Tracheophyta</taxon>
        <taxon>Spermatophyta</taxon>
        <taxon>Magnoliopsida</taxon>
        <taxon>eudicotyledons</taxon>
        <taxon>Gunneridae</taxon>
        <taxon>Pentapetalae</taxon>
        <taxon>rosids</taxon>
        <taxon>fabids</taxon>
        <taxon>Rosales</taxon>
        <taxon>Cannabaceae</taxon>
        <taxon>Cannabis</taxon>
    </lineage>
</organism>
<evidence type="ECO:0000313" key="9">
    <source>
        <dbReference type="EMBL" id="KAF4360081.1"/>
    </source>
</evidence>
<evidence type="ECO:0000256" key="6">
    <source>
        <dbReference type="SAM" id="MobiDB-lite"/>
    </source>
</evidence>
<proteinExistence type="predicted"/>
<keyword evidence="10" id="KW-1185">Reference proteome</keyword>
<feature type="region of interest" description="Disordered" evidence="6">
    <location>
        <begin position="363"/>
        <end position="386"/>
    </location>
</feature>
<dbReference type="Gene3D" id="1.10.10.60">
    <property type="entry name" value="Homeodomain-like"/>
    <property type="match status" value="2"/>
</dbReference>
<feature type="compositionally biased region" description="Polar residues" evidence="6">
    <location>
        <begin position="376"/>
        <end position="386"/>
    </location>
</feature>
<dbReference type="GO" id="GO:0005634">
    <property type="term" value="C:nucleus"/>
    <property type="evidence" value="ECO:0007669"/>
    <property type="project" value="UniProtKB-SubCell"/>
</dbReference>
<evidence type="ECO:0000256" key="5">
    <source>
        <dbReference type="ARBA" id="ARBA00023242"/>
    </source>
</evidence>
<dbReference type="CDD" id="cd00167">
    <property type="entry name" value="SANT"/>
    <property type="match status" value="2"/>
</dbReference>
<evidence type="ECO:0000256" key="1">
    <source>
        <dbReference type="ARBA" id="ARBA00004123"/>
    </source>
</evidence>
<reference evidence="9 10" key="1">
    <citation type="journal article" date="2020" name="bioRxiv">
        <title>Sequence and annotation of 42 cannabis genomes reveals extensive copy number variation in cannabinoid synthesis and pathogen resistance genes.</title>
        <authorList>
            <person name="Mckernan K.J."/>
            <person name="Helbert Y."/>
            <person name="Kane L.T."/>
            <person name="Ebling H."/>
            <person name="Zhang L."/>
            <person name="Liu B."/>
            <person name="Eaton Z."/>
            <person name="Mclaughlin S."/>
            <person name="Kingan S."/>
            <person name="Baybayan P."/>
            <person name="Concepcion G."/>
            <person name="Jordan M."/>
            <person name="Riva A."/>
            <person name="Barbazuk W."/>
            <person name="Harkins T."/>
        </authorList>
    </citation>
    <scope>NUCLEOTIDE SEQUENCE [LARGE SCALE GENOMIC DNA]</scope>
    <source>
        <strain evidence="10">cv. Jamaican Lion 4</strain>
        <tissue evidence="9">Leaf</tissue>
    </source>
</reference>
<keyword evidence="3" id="KW-0804">Transcription</keyword>
<evidence type="ECO:0000259" key="8">
    <source>
        <dbReference type="PROSITE" id="PS51294"/>
    </source>
</evidence>
<feature type="region of interest" description="Disordered" evidence="6">
    <location>
        <begin position="295"/>
        <end position="322"/>
    </location>
</feature>
<dbReference type="GO" id="GO:0000978">
    <property type="term" value="F:RNA polymerase II cis-regulatory region sequence-specific DNA binding"/>
    <property type="evidence" value="ECO:0007669"/>
    <property type="project" value="TreeGrafter"/>
</dbReference>
<dbReference type="PANTHER" id="PTHR45614">
    <property type="entry name" value="MYB PROTEIN-RELATED"/>
    <property type="match status" value="1"/>
</dbReference>
<comment type="caution">
    <text evidence="9">The sequence shown here is derived from an EMBL/GenBank/DDBJ whole genome shotgun (WGS) entry which is preliminary data.</text>
</comment>
<dbReference type="GO" id="GO:0000981">
    <property type="term" value="F:DNA-binding transcription factor activity, RNA polymerase II-specific"/>
    <property type="evidence" value="ECO:0007669"/>
    <property type="project" value="TreeGrafter"/>
</dbReference>
<dbReference type="SMART" id="SM00717">
    <property type="entry name" value="SANT"/>
    <property type="match status" value="2"/>
</dbReference>
<accession>A0A7J6ENZ8</accession>
<feature type="domain" description="HTH myb-type" evidence="8">
    <location>
        <begin position="195"/>
        <end position="245"/>
    </location>
</feature>
<feature type="compositionally biased region" description="Basic residues" evidence="6">
    <location>
        <begin position="239"/>
        <end position="251"/>
    </location>
</feature>
<evidence type="ECO:0000313" key="10">
    <source>
        <dbReference type="Proteomes" id="UP000583929"/>
    </source>
</evidence>
<feature type="region of interest" description="Disordered" evidence="6">
    <location>
        <begin position="232"/>
        <end position="274"/>
    </location>
</feature>
<feature type="domain" description="Myb-like" evidence="7">
    <location>
        <begin position="191"/>
        <end position="241"/>
    </location>
</feature>
<keyword evidence="5" id="KW-0539">Nucleus</keyword>
<feature type="region of interest" description="Disordered" evidence="6">
    <location>
        <begin position="434"/>
        <end position="454"/>
    </location>
</feature>
<dbReference type="InterPro" id="IPR017930">
    <property type="entry name" value="Myb_dom"/>
</dbReference>
<evidence type="ECO:0000256" key="2">
    <source>
        <dbReference type="ARBA" id="ARBA00022737"/>
    </source>
</evidence>
<gene>
    <name evidence="9" type="ORF">G4B88_005234</name>
</gene>
<dbReference type="PROSITE" id="PS50090">
    <property type="entry name" value="MYB_LIKE"/>
    <property type="match status" value="2"/>
</dbReference>
<evidence type="ECO:0000256" key="4">
    <source>
        <dbReference type="ARBA" id="ARBA00023125"/>
    </source>
</evidence>
<dbReference type="InterPro" id="IPR001005">
    <property type="entry name" value="SANT/Myb"/>
</dbReference>
<dbReference type="PROSITE" id="PS51294">
    <property type="entry name" value="HTH_MYB"/>
    <property type="match status" value="2"/>
</dbReference>
<dbReference type="InterPro" id="IPR009057">
    <property type="entry name" value="Homeodomain-like_sf"/>
</dbReference>
<dbReference type="EMBL" id="JAATIQ010000358">
    <property type="protein sequence ID" value="KAF4360081.1"/>
    <property type="molecule type" value="Genomic_DNA"/>
</dbReference>
<evidence type="ECO:0000259" key="7">
    <source>
        <dbReference type="PROSITE" id="PS50090"/>
    </source>
</evidence>
<dbReference type="FunFam" id="1.10.10.60:FF:000010">
    <property type="entry name" value="Transcriptional activator Myb isoform A"/>
    <property type="match status" value="1"/>
</dbReference>
<sequence>MENNKEEFGRGTAGVGAGFSSGDFTWYNYRSYKPYYNNSIHHQPSNFSYKPALPPLTTIESFLSSQSLPLTNNTPSNVVSSSLSTNGLWDFSSSSSNTTTTSVMNIDTCSKREVAEMMMINNSCKEILGKRSAHKKASSAALIKGQWTDEEDRKLIRLVKQYGVRKWAQIAEKMIGRAGKQCRERWHNHLRPDIKKDGWSEEEEKILVEAHAEVGNRWAEIAKRISGRTENAIKNHWNATKRRQNSRRKNTHNNNNMQISTESHKSNNDNNNNKAQSSILQNYIRSKSLMLMLNNNNNGIENSNAPESTTTSSSITTTTTAHDHSGVESSLVLVSDQVYDDEVLFMQNLFSDNPTTTIDYCSSNKTSSGDHDNHQQKLMHNSSTATPSTTHLYSDLYLSHLLNGASPDTSLSSIFNVNRDDDFYTQMSKMKMVEDADDHPSCGDMETSSNDKKEMDLIEMVTSSVFTKD</sequence>
<dbReference type="AlphaFoldDB" id="A0A7J6ENZ8"/>
<keyword evidence="4" id="KW-0238">DNA-binding</keyword>
<evidence type="ECO:0000256" key="3">
    <source>
        <dbReference type="ARBA" id="ARBA00023015"/>
    </source>
</evidence>